<dbReference type="Pfam" id="PF13419">
    <property type="entry name" value="HAD_2"/>
    <property type="match status" value="1"/>
</dbReference>
<dbReference type="SFLD" id="SFLDG01129">
    <property type="entry name" value="C1.5:_HAD__Beta-PGM__Phosphata"/>
    <property type="match status" value="1"/>
</dbReference>
<protein>
    <recommendedName>
        <fullName evidence="4">phosphoglycolate phosphatase</fullName>
        <ecNumber evidence="4">3.1.3.18</ecNumber>
    </recommendedName>
</protein>
<dbReference type="AlphaFoldDB" id="A0A1H9PA41"/>
<dbReference type="PANTHER" id="PTHR43434">
    <property type="entry name" value="PHOSPHOGLYCOLATE PHOSPHATASE"/>
    <property type="match status" value="1"/>
</dbReference>
<dbReference type="InterPro" id="IPR023214">
    <property type="entry name" value="HAD_sf"/>
</dbReference>
<comment type="catalytic activity">
    <reaction evidence="1">
        <text>2-phosphoglycolate + H2O = glycolate + phosphate</text>
        <dbReference type="Rhea" id="RHEA:14369"/>
        <dbReference type="ChEBI" id="CHEBI:15377"/>
        <dbReference type="ChEBI" id="CHEBI:29805"/>
        <dbReference type="ChEBI" id="CHEBI:43474"/>
        <dbReference type="ChEBI" id="CHEBI:58033"/>
        <dbReference type="EC" id="3.1.3.18"/>
    </reaction>
</comment>
<sequence length="223" mass="24336">MQPLLVFDLDGTLVDTAPDLLATLDFVLEKHGFGAPHDPGLRDGIGFGARHLIEIGLRHQGASVPPEKLDTMFDDFLAHYEKHMCEESRIFDGVLPMLDRFAQAGWRFAICTNKLEYLARELLDQMNLAPRFEAICGADTFGVRKPEADHLLRTIAAASGSPQTAIMVGDAPTDSGVARNAGVPFIGLTFGYTTIPMAELAPDLMLDHYDGLTVAEADRLLGR</sequence>
<dbReference type="Proteomes" id="UP000199647">
    <property type="component" value="Unassembled WGS sequence"/>
</dbReference>
<dbReference type="Gene3D" id="3.40.50.1000">
    <property type="entry name" value="HAD superfamily/HAD-like"/>
    <property type="match status" value="1"/>
</dbReference>
<evidence type="ECO:0000256" key="4">
    <source>
        <dbReference type="ARBA" id="ARBA00013078"/>
    </source>
</evidence>
<dbReference type="EMBL" id="FOFG01000019">
    <property type="protein sequence ID" value="SER44699.1"/>
    <property type="molecule type" value="Genomic_DNA"/>
</dbReference>
<name>A0A1H9PA41_9HYPH</name>
<evidence type="ECO:0000313" key="5">
    <source>
        <dbReference type="EMBL" id="SER44699.1"/>
    </source>
</evidence>
<dbReference type="STRING" id="1855383.SAMN05216548_1199"/>
<reference evidence="5 6" key="1">
    <citation type="submission" date="2016-10" db="EMBL/GenBank/DDBJ databases">
        <authorList>
            <person name="de Groot N.N."/>
        </authorList>
    </citation>
    <scope>NUCLEOTIDE SEQUENCE [LARGE SCALE GENOMIC DNA]</scope>
    <source>
        <strain evidence="5 6">A52C2</strain>
    </source>
</reference>
<dbReference type="InterPro" id="IPR023198">
    <property type="entry name" value="PGP-like_dom2"/>
</dbReference>
<dbReference type="GO" id="GO:0006281">
    <property type="term" value="P:DNA repair"/>
    <property type="evidence" value="ECO:0007669"/>
    <property type="project" value="TreeGrafter"/>
</dbReference>
<dbReference type="GO" id="GO:0005829">
    <property type="term" value="C:cytosol"/>
    <property type="evidence" value="ECO:0007669"/>
    <property type="project" value="TreeGrafter"/>
</dbReference>
<dbReference type="RefSeq" id="WP_092499357.1">
    <property type="nucleotide sequence ID" value="NZ_FOFG01000019.1"/>
</dbReference>
<dbReference type="Gene3D" id="1.10.150.240">
    <property type="entry name" value="Putative phosphatase, domain 2"/>
    <property type="match status" value="1"/>
</dbReference>
<dbReference type="SFLD" id="SFLDS00003">
    <property type="entry name" value="Haloacid_Dehalogenase"/>
    <property type="match status" value="1"/>
</dbReference>
<evidence type="ECO:0000256" key="1">
    <source>
        <dbReference type="ARBA" id="ARBA00000830"/>
    </source>
</evidence>
<dbReference type="OrthoDB" id="9793014at2"/>
<dbReference type="InterPro" id="IPR036412">
    <property type="entry name" value="HAD-like_sf"/>
</dbReference>
<dbReference type="InterPro" id="IPR041492">
    <property type="entry name" value="HAD_2"/>
</dbReference>
<accession>A0A1H9PA41</accession>
<dbReference type="EC" id="3.1.3.18" evidence="4"/>
<proteinExistence type="inferred from homology"/>
<dbReference type="SUPFAM" id="SSF56784">
    <property type="entry name" value="HAD-like"/>
    <property type="match status" value="1"/>
</dbReference>
<dbReference type="InterPro" id="IPR050155">
    <property type="entry name" value="HAD-like_hydrolase_sf"/>
</dbReference>
<organism evidence="5 6">
    <name type="scientific">Faunimonas pinastri</name>
    <dbReference type="NCBI Taxonomy" id="1855383"/>
    <lineage>
        <taxon>Bacteria</taxon>
        <taxon>Pseudomonadati</taxon>
        <taxon>Pseudomonadota</taxon>
        <taxon>Alphaproteobacteria</taxon>
        <taxon>Hyphomicrobiales</taxon>
        <taxon>Afifellaceae</taxon>
        <taxon>Faunimonas</taxon>
    </lineage>
</organism>
<comment type="pathway">
    <text evidence="2">Organic acid metabolism; glycolate biosynthesis; glycolate from 2-phosphoglycolate: step 1/1.</text>
</comment>
<gene>
    <name evidence="5" type="ORF">SAMN05216548_1199</name>
</gene>
<evidence type="ECO:0000256" key="3">
    <source>
        <dbReference type="ARBA" id="ARBA00006171"/>
    </source>
</evidence>
<evidence type="ECO:0000313" key="6">
    <source>
        <dbReference type="Proteomes" id="UP000199647"/>
    </source>
</evidence>
<dbReference type="PANTHER" id="PTHR43434:SF1">
    <property type="entry name" value="PHOSPHOGLYCOLATE PHOSPHATASE"/>
    <property type="match status" value="1"/>
</dbReference>
<keyword evidence="6" id="KW-1185">Reference proteome</keyword>
<dbReference type="GO" id="GO:0008967">
    <property type="term" value="F:phosphoglycolate phosphatase activity"/>
    <property type="evidence" value="ECO:0007669"/>
    <property type="project" value="UniProtKB-EC"/>
</dbReference>
<comment type="similarity">
    <text evidence="3">Belongs to the HAD-like hydrolase superfamily. CbbY/CbbZ/Gph/YieH family.</text>
</comment>
<evidence type="ECO:0000256" key="2">
    <source>
        <dbReference type="ARBA" id="ARBA00004818"/>
    </source>
</evidence>